<name>A0A0G0K8R6_9BACT</name>
<evidence type="ECO:0000256" key="13">
    <source>
        <dbReference type="ARBA" id="ARBA00022842"/>
    </source>
</evidence>
<dbReference type="GO" id="GO:0010468">
    <property type="term" value="P:regulation of gene expression"/>
    <property type="evidence" value="ECO:0007669"/>
    <property type="project" value="TreeGrafter"/>
</dbReference>
<dbReference type="HAMAP" id="MF_00104">
    <property type="entry name" value="RNase_III"/>
    <property type="match status" value="1"/>
</dbReference>
<evidence type="ECO:0000256" key="12">
    <source>
        <dbReference type="ARBA" id="ARBA00022801"/>
    </source>
</evidence>
<evidence type="ECO:0000259" key="16">
    <source>
        <dbReference type="PROSITE" id="PS50137"/>
    </source>
</evidence>
<feature type="active site" evidence="15">
    <location>
        <position position="113"/>
    </location>
</feature>
<keyword evidence="6 15" id="KW-0698">rRNA processing</keyword>
<evidence type="ECO:0000256" key="1">
    <source>
        <dbReference type="ARBA" id="ARBA00000109"/>
    </source>
</evidence>
<proteinExistence type="inferred from homology"/>
<evidence type="ECO:0000256" key="6">
    <source>
        <dbReference type="ARBA" id="ARBA00022552"/>
    </source>
</evidence>
<accession>A0A0G0K8R6</accession>
<dbReference type="GO" id="GO:0046872">
    <property type="term" value="F:metal ion binding"/>
    <property type="evidence" value="ECO:0007669"/>
    <property type="project" value="UniProtKB-KW"/>
</dbReference>
<keyword evidence="8 15" id="KW-0819">tRNA processing</keyword>
<evidence type="ECO:0000313" key="18">
    <source>
        <dbReference type="EMBL" id="KKQ75207.1"/>
    </source>
</evidence>
<evidence type="ECO:0000256" key="3">
    <source>
        <dbReference type="ARBA" id="ARBA00010183"/>
    </source>
</evidence>
<evidence type="ECO:0000256" key="8">
    <source>
        <dbReference type="ARBA" id="ARBA00022694"/>
    </source>
</evidence>
<keyword evidence="11 15" id="KW-0255">Endonuclease</keyword>
<dbReference type="CDD" id="cd10845">
    <property type="entry name" value="DSRM_RNAse_III_family"/>
    <property type="match status" value="1"/>
</dbReference>
<evidence type="ECO:0000256" key="15">
    <source>
        <dbReference type="HAMAP-Rule" id="MF_00104"/>
    </source>
</evidence>
<dbReference type="InterPro" id="IPR036389">
    <property type="entry name" value="RNase_III_sf"/>
</dbReference>
<evidence type="ECO:0000256" key="9">
    <source>
        <dbReference type="ARBA" id="ARBA00022722"/>
    </source>
</evidence>
<evidence type="ECO:0000259" key="17">
    <source>
        <dbReference type="PROSITE" id="PS50142"/>
    </source>
</evidence>
<dbReference type="GO" id="GO:0042802">
    <property type="term" value="F:identical protein binding"/>
    <property type="evidence" value="ECO:0007669"/>
    <property type="project" value="UniProtKB-ARBA"/>
</dbReference>
<keyword evidence="10 15" id="KW-0479">Metal-binding</keyword>
<feature type="binding site" evidence="15">
    <location>
        <position position="113"/>
    </location>
    <ligand>
        <name>Mg(2+)</name>
        <dbReference type="ChEBI" id="CHEBI:18420"/>
    </ligand>
</feature>
<dbReference type="EMBL" id="LBUZ01000015">
    <property type="protein sequence ID" value="KKQ75207.1"/>
    <property type="molecule type" value="Genomic_DNA"/>
</dbReference>
<dbReference type="InterPro" id="IPR011907">
    <property type="entry name" value="RNase_III"/>
</dbReference>
<sequence length="220" mass="24561">MKKLPAVKDKKLLTEALTHRSYLNESKDEIESNERLEFLGDSILSFVVSKYLFKNFPHLNEGKLTNLRSQLVNTIMLAALARQVELGKLLKLSKGEEDSGGRQNQSILADVFEAYIGALFLDRGTEETEKFINQTVIAKVDEIIKNNLLKDPKSMLQELVQSKKQGNLNYQVLEEKGPAHAKEFTIGVFIDAKLLAKGDGRSKQKAEEKAAKAALDAINS</sequence>
<evidence type="ECO:0000313" key="19">
    <source>
        <dbReference type="Proteomes" id="UP000034181"/>
    </source>
</evidence>
<dbReference type="GO" id="GO:0006364">
    <property type="term" value="P:rRNA processing"/>
    <property type="evidence" value="ECO:0007669"/>
    <property type="project" value="UniProtKB-UniRule"/>
</dbReference>
<dbReference type="InterPro" id="IPR014720">
    <property type="entry name" value="dsRBD_dom"/>
</dbReference>
<organism evidence="18 19">
    <name type="scientific">Candidatus Woesebacteria bacterium GW2011_GWB1_38_5b</name>
    <dbReference type="NCBI Taxonomy" id="1618569"/>
    <lineage>
        <taxon>Bacteria</taxon>
        <taxon>Candidatus Woeseibacteriota</taxon>
    </lineage>
</organism>
<comment type="caution">
    <text evidence="18">The sequence shown here is derived from an EMBL/GenBank/DDBJ whole genome shotgun (WGS) entry which is preliminary data.</text>
</comment>
<reference evidence="18 19" key="1">
    <citation type="journal article" date="2015" name="Nature">
        <title>rRNA introns, odd ribosomes, and small enigmatic genomes across a large radiation of phyla.</title>
        <authorList>
            <person name="Brown C.T."/>
            <person name="Hug L.A."/>
            <person name="Thomas B.C."/>
            <person name="Sharon I."/>
            <person name="Castelle C.J."/>
            <person name="Singh A."/>
            <person name="Wilkins M.J."/>
            <person name="Williams K.H."/>
            <person name="Banfield J.F."/>
        </authorList>
    </citation>
    <scope>NUCLEOTIDE SEQUENCE [LARGE SCALE GENOMIC DNA]</scope>
</reference>
<evidence type="ECO:0000256" key="10">
    <source>
        <dbReference type="ARBA" id="ARBA00022723"/>
    </source>
</evidence>
<dbReference type="Proteomes" id="UP000034181">
    <property type="component" value="Unassembled WGS sequence"/>
</dbReference>
<evidence type="ECO:0000256" key="7">
    <source>
        <dbReference type="ARBA" id="ARBA00022664"/>
    </source>
</evidence>
<keyword evidence="5 15" id="KW-0963">Cytoplasm</keyword>
<feature type="domain" description="DRBM" evidence="16">
    <location>
        <begin position="151"/>
        <end position="220"/>
    </location>
</feature>
<feature type="binding site" evidence="15">
    <location>
        <position position="37"/>
    </location>
    <ligand>
        <name>Mg(2+)</name>
        <dbReference type="ChEBI" id="CHEBI:18420"/>
    </ligand>
</feature>
<dbReference type="Gene3D" id="3.30.160.20">
    <property type="match status" value="1"/>
</dbReference>
<dbReference type="SMART" id="SM00358">
    <property type="entry name" value="DSRM"/>
    <property type="match status" value="1"/>
</dbReference>
<dbReference type="SUPFAM" id="SSF54768">
    <property type="entry name" value="dsRNA-binding domain-like"/>
    <property type="match status" value="1"/>
</dbReference>
<dbReference type="FunFam" id="3.30.160.20:FF:000003">
    <property type="entry name" value="Ribonuclease 3"/>
    <property type="match status" value="1"/>
</dbReference>
<dbReference type="CDD" id="cd00593">
    <property type="entry name" value="RIBOc"/>
    <property type="match status" value="1"/>
</dbReference>
<comment type="catalytic activity">
    <reaction evidence="1 15">
        <text>Endonucleolytic cleavage to 5'-phosphomonoester.</text>
        <dbReference type="EC" id="3.1.26.3"/>
    </reaction>
</comment>
<feature type="active site" evidence="15">
    <location>
        <position position="41"/>
    </location>
</feature>
<dbReference type="InterPro" id="IPR000999">
    <property type="entry name" value="RNase_III_dom"/>
</dbReference>
<dbReference type="SMART" id="SM00535">
    <property type="entry name" value="RIBOc"/>
    <property type="match status" value="1"/>
</dbReference>
<dbReference type="PATRIC" id="fig|1618569.3.peg.427"/>
<dbReference type="GO" id="GO:0006397">
    <property type="term" value="P:mRNA processing"/>
    <property type="evidence" value="ECO:0007669"/>
    <property type="project" value="UniProtKB-UniRule"/>
</dbReference>
<comment type="subunit">
    <text evidence="4 15">Homodimer.</text>
</comment>
<dbReference type="PROSITE" id="PS50142">
    <property type="entry name" value="RNASE_3_2"/>
    <property type="match status" value="1"/>
</dbReference>
<keyword evidence="12 15" id="KW-0378">Hydrolase</keyword>
<dbReference type="GO" id="GO:0019843">
    <property type="term" value="F:rRNA binding"/>
    <property type="evidence" value="ECO:0007669"/>
    <property type="project" value="UniProtKB-KW"/>
</dbReference>
<comment type="function">
    <text evidence="15">Digests double-stranded RNA. Involved in the processing of primary rRNA transcript to yield the immediate precursors to the large and small rRNAs (23S and 16S). Processes some mRNAs, and tRNAs when they are encoded in the rRNA operon. Processes pre-crRNA and tracrRNA of type II CRISPR loci if present in the organism.</text>
</comment>
<dbReference type="GO" id="GO:0005737">
    <property type="term" value="C:cytoplasm"/>
    <property type="evidence" value="ECO:0007669"/>
    <property type="project" value="UniProtKB-SubCell"/>
</dbReference>
<keyword evidence="9 15" id="KW-0540">Nuclease</keyword>
<dbReference type="EC" id="3.1.26.3" evidence="15"/>
<dbReference type="SUPFAM" id="SSF69065">
    <property type="entry name" value="RNase III domain-like"/>
    <property type="match status" value="1"/>
</dbReference>
<dbReference type="FunFam" id="1.10.1520.10:FF:000001">
    <property type="entry name" value="Ribonuclease 3"/>
    <property type="match status" value="1"/>
</dbReference>
<dbReference type="PANTHER" id="PTHR11207">
    <property type="entry name" value="RIBONUCLEASE III"/>
    <property type="match status" value="1"/>
</dbReference>
<feature type="binding site" evidence="15">
    <location>
        <position position="110"/>
    </location>
    <ligand>
        <name>Mg(2+)</name>
        <dbReference type="ChEBI" id="CHEBI:18420"/>
    </ligand>
</feature>
<dbReference type="Gene3D" id="1.10.1520.10">
    <property type="entry name" value="Ribonuclease III domain"/>
    <property type="match status" value="1"/>
</dbReference>
<dbReference type="PANTHER" id="PTHR11207:SF0">
    <property type="entry name" value="RIBONUCLEASE 3"/>
    <property type="match status" value="1"/>
</dbReference>
<evidence type="ECO:0000256" key="5">
    <source>
        <dbReference type="ARBA" id="ARBA00022490"/>
    </source>
</evidence>
<comment type="subcellular location">
    <subcellularLocation>
        <location evidence="2 15">Cytoplasm</location>
    </subcellularLocation>
</comment>
<evidence type="ECO:0000256" key="11">
    <source>
        <dbReference type="ARBA" id="ARBA00022759"/>
    </source>
</evidence>
<evidence type="ECO:0000256" key="14">
    <source>
        <dbReference type="ARBA" id="ARBA00022884"/>
    </source>
</evidence>
<comment type="cofactor">
    <cofactor evidence="15">
        <name>Mg(2+)</name>
        <dbReference type="ChEBI" id="CHEBI:18420"/>
    </cofactor>
</comment>
<dbReference type="NCBIfam" id="TIGR02191">
    <property type="entry name" value="RNaseIII"/>
    <property type="match status" value="1"/>
</dbReference>
<dbReference type="GO" id="GO:0003725">
    <property type="term" value="F:double-stranded RNA binding"/>
    <property type="evidence" value="ECO:0007669"/>
    <property type="project" value="TreeGrafter"/>
</dbReference>
<dbReference type="Pfam" id="PF00035">
    <property type="entry name" value="dsrm"/>
    <property type="match status" value="1"/>
</dbReference>
<keyword evidence="7 15" id="KW-0507">mRNA processing</keyword>
<dbReference type="GO" id="GO:0008033">
    <property type="term" value="P:tRNA processing"/>
    <property type="evidence" value="ECO:0007669"/>
    <property type="project" value="UniProtKB-KW"/>
</dbReference>
<keyword evidence="13 15" id="KW-0460">Magnesium</keyword>
<evidence type="ECO:0000256" key="2">
    <source>
        <dbReference type="ARBA" id="ARBA00004496"/>
    </source>
</evidence>
<evidence type="ECO:0000256" key="4">
    <source>
        <dbReference type="ARBA" id="ARBA00011738"/>
    </source>
</evidence>
<dbReference type="PROSITE" id="PS00517">
    <property type="entry name" value="RNASE_3_1"/>
    <property type="match status" value="1"/>
</dbReference>
<comment type="similarity">
    <text evidence="3">Belongs to the ribonuclease III family.</text>
</comment>
<keyword evidence="15" id="KW-0699">rRNA-binding</keyword>
<keyword evidence="14 15" id="KW-0694">RNA-binding</keyword>
<gene>
    <name evidence="15" type="primary">rnc</name>
    <name evidence="18" type="ORF">US96_C0015G0008</name>
</gene>
<dbReference type="PROSITE" id="PS50137">
    <property type="entry name" value="DS_RBD"/>
    <property type="match status" value="1"/>
</dbReference>
<dbReference type="GO" id="GO:0004525">
    <property type="term" value="F:ribonuclease III activity"/>
    <property type="evidence" value="ECO:0007669"/>
    <property type="project" value="UniProtKB-UniRule"/>
</dbReference>
<protein>
    <recommendedName>
        <fullName evidence="15">Ribonuclease 3</fullName>
        <ecNumber evidence="15">3.1.26.3</ecNumber>
    </recommendedName>
    <alternativeName>
        <fullName evidence="15">Ribonuclease III</fullName>
        <shortName evidence="15">RNase III</shortName>
    </alternativeName>
</protein>
<dbReference type="Pfam" id="PF14622">
    <property type="entry name" value="Ribonucleas_3_3"/>
    <property type="match status" value="1"/>
</dbReference>
<feature type="domain" description="RNase III" evidence="17">
    <location>
        <begin position="1"/>
        <end position="124"/>
    </location>
</feature>
<dbReference type="AlphaFoldDB" id="A0A0G0K8R6"/>